<dbReference type="GO" id="GO:0006298">
    <property type="term" value="P:mismatch repair"/>
    <property type="evidence" value="ECO:0007669"/>
    <property type="project" value="InterPro"/>
</dbReference>
<evidence type="ECO:0000256" key="3">
    <source>
        <dbReference type="SAM" id="MobiDB-lite"/>
    </source>
</evidence>
<dbReference type="GO" id="GO:0016887">
    <property type="term" value="F:ATP hydrolysis activity"/>
    <property type="evidence" value="ECO:0007669"/>
    <property type="project" value="InterPro"/>
</dbReference>
<dbReference type="GO" id="GO:0005524">
    <property type="term" value="F:ATP binding"/>
    <property type="evidence" value="ECO:0007669"/>
    <property type="project" value="InterPro"/>
</dbReference>
<evidence type="ECO:0000259" key="4">
    <source>
        <dbReference type="SMART" id="SM00853"/>
    </source>
</evidence>
<dbReference type="Gene3D" id="3.30.1370.100">
    <property type="entry name" value="MutL, C-terminal domain, regulatory subdomain"/>
    <property type="match status" value="1"/>
</dbReference>
<name>A0AAV9J098_CYACA</name>
<dbReference type="Gene3D" id="3.30.230.10">
    <property type="match status" value="1"/>
</dbReference>
<keyword evidence="7" id="KW-1185">Reference proteome</keyword>
<evidence type="ECO:0000313" key="6">
    <source>
        <dbReference type="EMBL" id="KAK4538010.1"/>
    </source>
</evidence>
<feature type="region of interest" description="Disordered" evidence="3">
    <location>
        <begin position="750"/>
        <end position="772"/>
    </location>
</feature>
<evidence type="ECO:0000256" key="1">
    <source>
        <dbReference type="ARBA" id="ARBA00006082"/>
    </source>
</evidence>
<feature type="compositionally biased region" description="Basic and acidic residues" evidence="3">
    <location>
        <begin position="404"/>
        <end position="419"/>
    </location>
</feature>
<dbReference type="InterPro" id="IPR042121">
    <property type="entry name" value="MutL_C_regsub"/>
</dbReference>
<sequence>MSSRGAAGGQGIRPLEAGVRRRVCAGVAIASVAAAVKELVENALDAGATRVDVTLVDSGLESIEVADDGSGIRAEDLPRLCEAYTTSKWPAGASVTEAPDSYGFRGQALSALAHLSQLEVVTRCGDGSADCPATRAVYAADGRLQRCEPAARAVGTTVRAASLFGSVPVRRREAVAQSKRQLQHALRQVQALALGAPQVRLRVGLRSATVSAAMATPHWTLVTDGGGDLSKAVAAVFGVEQLRALMPVEMECRVSSGLPSGSDPTFYTVRVSGLVSRPLTHCGRKSADRQVFLLQGRRPVLMPKLARAVSALYRQANRWQPYPALVLQVWVPRAHVDINLAPDKSQALLRHESELIEALERHLRGVWLHSETHPVVSGALADYDGVLGVQRGVGAPVRAARYVTEMHRKPRQDAKRAEAEEGALDGPENAEEEERRASRATLASAGSHRVDRADASSQSDAPEEHTHDTSSRRVQVVRVIDGKAQRALRAYPMHRKRRRIGAPEASPLQYAHIGEWSTVDDRAPDTASSTPPSAVATVALQAAEAELERTFHKRWFDDMRIVGQFNLGFIVARHADEVYIIDQHAADEKFHYERLQQSAVCHVQRLVRPVTAAASSNDELLLREHEAALTRAGFTLAWPDGGPTTGSARLLTVPCIDGYTFDRDDALELAHAFHAAPYASERPRPPRLNALLASRACRKSIMIGMPLDRHRMLQVVRHLTGLAHPWNCPHGRPTLRHLLSLREVYAEGGEEGDVRGADGDLGRAEVRAQPRR</sequence>
<dbReference type="PANTHER" id="PTHR10073:SF52">
    <property type="entry name" value="MISMATCH REPAIR ENDONUCLEASE PMS2"/>
    <property type="match status" value="1"/>
</dbReference>
<dbReference type="InterPro" id="IPR020568">
    <property type="entry name" value="Ribosomal_Su5_D2-typ_SF"/>
</dbReference>
<feature type="domain" description="DNA mismatch repair protein S5" evidence="5">
    <location>
        <begin position="233"/>
        <end position="368"/>
    </location>
</feature>
<dbReference type="SMART" id="SM01340">
    <property type="entry name" value="DNA_mis_repair"/>
    <property type="match status" value="1"/>
</dbReference>
<dbReference type="AlphaFoldDB" id="A0AAV9J098"/>
<dbReference type="SUPFAM" id="SSF55874">
    <property type="entry name" value="ATPase domain of HSP90 chaperone/DNA topoisomerase II/histidine kinase"/>
    <property type="match status" value="1"/>
</dbReference>
<accession>A0AAV9J098</accession>
<comment type="caution">
    <text evidence="6">The sequence shown here is derived from an EMBL/GenBank/DDBJ whole genome shotgun (WGS) entry which is preliminary data.</text>
</comment>
<dbReference type="Gene3D" id="3.30.565.10">
    <property type="entry name" value="Histidine kinase-like ATPase, C-terminal domain"/>
    <property type="match status" value="1"/>
</dbReference>
<feature type="compositionally biased region" description="Acidic residues" evidence="3">
    <location>
        <begin position="420"/>
        <end position="432"/>
    </location>
</feature>
<dbReference type="PANTHER" id="PTHR10073">
    <property type="entry name" value="DNA MISMATCH REPAIR PROTEIN MLH, PMS, MUTL"/>
    <property type="match status" value="1"/>
</dbReference>
<dbReference type="EMBL" id="JANCYW010000015">
    <property type="protein sequence ID" value="KAK4538010.1"/>
    <property type="molecule type" value="Genomic_DNA"/>
</dbReference>
<organism evidence="6 7">
    <name type="scientific">Cyanidium caldarium</name>
    <name type="common">Red alga</name>
    <dbReference type="NCBI Taxonomy" id="2771"/>
    <lineage>
        <taxon>Eukaryota</taxon>
        <taxon>Rhodophyta</taxon>
        <taxon>Bangiophyceae</taxon>
        <taxon>Cyanidiales</taxon>
        <taxon>Cyanidiaceae</taxon>
        <taxon>Cyanidium</taxon>
    </lineage>
</organism>
<dbReference type="Pfam" id="PF01119">
    <property type="entry name" value="DNA_mis_repair"/>
    <property type="match status" value="1"/>
</dbReference>
<dbReference type="Pfam" id="PF13589">
    <property type="entry name" value="HATPase_c_3"/>
    <property type="match status" value="1"/>
</dbReference>
<protein>
    <submittedName>
        <fullName evidence="6">Uncharacterized protein</fullName>
    </submittedName>
</protein>
<dbReference type="GO" id="GO:0032389">
    <property type="term" value="C:MutLalpha complex"/>
    <property type="evidence" value="ECO:0007669"/>
    <property type="project" value="TreeGrafter"/>
</dbReference>
<dbReference type="SUPFAM" id="SSF118116">
    <property type="entry name" value="DNA mismatch repair protein MutL"/>
    <property type="match status" value="1"/>
</dbReference>
<gene>
    <name evidence="6" type="ORF">CDCA_CDCA15G4035</name>
</gene>
<feature type="compositionally biased region" description="Basic and acidic residues" evidence="3">
    <location>
        <begin position="752"/>
        <end position="772"/>
    </location>
</feature>
<dbReference type="InterPro" id="IPR014721">
    <property type="entry name" value="Ribsml_uS5_D2-typ_fold_subgr"/>
</dbReference>
<dbReference type="SUPFAM" id="SSF54211">
    <property type="entry name" value="Ribosomal protein S5 domain 2-like"/>
    <property type="match status" value="1"/>
</dbReference>
<dbReference type="Pfam" id="PF08676">
    <property type="entry name" value="MutL_C"/>
    <property type="match status" value="1"/>
</dbReference>
<dbReference type="GO" id="GO:0030983">
    <property type="term" value="F:mismatched DNA binding"/>
    <property type="evidence" value="ECO:0007669"/>
    <property type="project" value="InterPro"/>
</dbReference>
<dbReference type="InterPro" id="IPR014790">
    <property type="entry name" value="MutL_C"/>
</dbReference>
<dbReference type="GO" id="GO:0140664">
    <property type="term" value="F:ATP-dependent DNA damage sensor activity"/>
    <property type="evidence" value="ECO:0007669"/>
    <property type="project" value="InterPro"/>
</dbReference>
<comment type="similarity">
    <text evidence="1">Belongs to the DNA mismatch repair MutL/HexB family.</text>
</comment>
<dbReference type="InterPro" id="IPR002099">
    <property type="entry name" value="MutL/Mlh/PMS"/>
</dbReference>
<evidence type="ECO:0000259" key="5">
    <source>
        <dbReference type="SMART" id="SM01340"/>
    </source>
</evidence>
<reference evidence="6 7" key="1">
    <citation type="submission" date="2022-07" db="EMBL/GenBank/DDBJ databases">
        <title>Genome-wide signatures of adaptation to extreme environments.</title>
        <authorList>
            <person name="Cho C.H."/>
            <person name="Yoon H.S."/>
        </authorList>
    </citation>
    <scope>NUCLEOTIDE SEQUENCE [LARGE SCALE GENOMIC DNA]</scope>
    <source>
        <strain evidence="6 7">DBV 063 E5</strain>
    </source>
</reference>
<evidence type="ECO:0000313" key="7">
    <source>
        <dbReference type="Proteomes" id="UP001301350"/>
    </source>
</evidence>
<feature type="domain" description="MutL C-terminal dimerisation" evidence="4">
    <location>
        <begin position="561"/>
        <end position="707"/>
    </location>
</feature>
<dbReference type="InterPro" id="IPR013507">
    <property type="entry name" value="DNA_mismatch_S5_2-like"/>
</dbReference>
<evidence type="ECO:0000256" key="2">
    <source>
        <dbReference type="ARBA" id="ARBA00022763"/>
    </source>
</evidence>
<dbReference type="InterPro" id="IPR037198">
    <property type="entry name" value="MutL_C_sf"/>
</dbReference>
<dbReference type="Proteomes" id="UP001301350">
    <property type="component" value="Unassembled WGS sequence"/>
</dbReference>
<dbReference type="Gene3D" id="3.30.1540.20">
    <property type="entry name" value="MutL, C-terminal domain, dimerisation subdomain"/>
    <property type="match status" value="1"/>
</dbReference>
<dbReference type="InterPro" id="IPR042120">
    <property type="entry name" value="MutL_C_dimsub"/>
</dbReference>
<dbReference type="InterPro" id="IPR038973">
    <property type="entry name" value="MutL/Mlh/Pms-like"/>
</dbReference>
<keyword evidence="2" id="KW-0227">DNA damage</keyword>
<feature type="region of interest" description="Disordered" evidence="3">
    <location>
        <begin position="404"/>
        <end position="475"/>
    </location>
</feature>
<feature type="compositionally biased region" description="Basic and acidic residues" evidence="3">
    <location>
        <begin position="462"/>
        <end position="471"/>
    </location>
</feature>
<dbReference type="InterPro" id="IPR036890">
    <property type="entry name" value="HATPase_C_sf"/>
</dbReference>
<dbReference type="SMART" id="SM00853">
    <property type="entry name" value="MutL_C"/>
    <property type="match status" value="1"/>
</dbReference>
<proteinExistence type="inferred from homology"/>
<dbReference type="NCBIfam" id="TIGR00585">
    <property type="entry name" value="mutl"/>
    <property type="match status" value="1"/>
</dbReference>